<sequence>MKTLYTLLLLNFCFSFSVSYAQETSGSLTGRVTDVSGGGLAGATVTAVHT</sequence>
<proteinExistence type="predicted"/>
<keyword evidence="1" id="KW-0732">Signal</keyword>
<accession>A0A1I1KVN5</accession>
<dbReference type="Proteomes" id="UP000199577">
    <property type="component" value="Unassembled WGS sequence"/>
</dbReference>
<dbReference type="AlphaFoldDB" id="A0A1I1KVN5"/>
<name>A0A1I1KVN5_9SPHI</name>
<evidence type="ECO:0000313" key="2">
    <source>
        <dbReference type="EMBL" id="SFC62788.1"/>
    </source>
</evidence>
<evidence type="ECO:0000313" key="3">
    <source>
        <dbReference type="Proteomes" id="UP000199577"/>
    </source>
</evidence>
<feature type="signal peptide" evidence="1">
    <location>
        <begin position="1"/>
        <end position="21"/>
    </location>
</feature>
<reference evidence="2 3" key="1">
    <citation type="submission" date="2016-10" db="EMBL/GenBank/DDBJ databases">
        <authorList>
            <person name="de Groot N.N."/>
        </authorList>
    </citation>
    <scope>NUCLEOTIDE SEQUENCE [LARGE SCALE GENOMIC DNA]</scope>
    <source>
        <strain evidence="2 3">DSM 22900</strain>
    </source>
</reference>
<evidence type="ECO:0000256" key="1">
    <source>
        <dbReference type="SAM" id="SignalP"/>
    </source>
</evidence>
<feature type="non-terminal residue" evidence="2">
    <location>
        <position position="50"/>
    </location>
</feature>
<evidence type="ECO:0008006" key="4">
    <source>
        <dbReference type="Google" id="ProtNLM"/>
    </source>
</evidence>
<dbReference type="EMBL" id="FOLL01000016">
    <property type="protein sequence ID" value="SFC62788.1"/>
    <property type="molecule type" value="Genomic_DNA"/>
</dbReference>
<protein>
    <recommendedName>
        <fullName evidence="4">Carboxypeptidase regulatory-like domain-containing protein</fullName>
    </recommendedName>
</protein>
<organism evidence="2 3">
    <name type="scientific">Parapedobacter composti</name>
    <dbReference type="NCBI Taxonomy" id="623281"/>
    <lineage>
        <taxon>Bacteria</taxon>
        <taxon>Pseudomonadati</taxon>
        <taxon>Bacteroidota</taxon>
        <taxon>Sphingobacteriia</taxon>
        <taxon>Sphingobacteriales</taxon>
        <taxon>Sphingobacteriaceae</taxon>
        <taxon>Parapedobacter</taxon>
    </lineage>
</organism>
<keyword evidence="3" id="KW-1185">Reference proteome</keyword>
<gene>
    <name evidence="2" type="ORF">SAMN05421747_116129</name>
</gene>
<dbReference type="STRING" id="623281.SAMN05421747_116129"/>
<feature type="chain" id="PRO_5011698491" description="Carboxypeptidase regulatory-like domain-containing protein" evidence="1">
    <location>
        <begin position="22"/>
        <end position="50"/>
    </location>
</feature>